<accession>A0A9D2NL51</accession>
<dbReference type="Pfam" id="PF02397">
    <property type="entry name" value="Bac_transf"/>
    <property type="match status" value="1"/>
</dbReference>
<reference evidence="4" key="2">
    <citation type="submission" date="2021-04" db="EMBL/GenBank/DDBJ databases">
        <authorList>
            <person name="Gilroy R."/>
        </authorList>
    </citation>
    <scope>NUCLEOTIDE SEQUENCE</scope>
    <source>
        <strain evidence="4">ChiW19-954</strain>
    </source>
</reference>
<dbReference type="PANTHER" id="PTHR30576:SF0">
    <property type="entry name" value="UNDECAPRENYL-PHOSPHATE N-ACETYLGALACTOSAMINYL 1-PHOSPHATE TRANSFERASE-RELATED"/>
    <property type="match status" value="1"/>
</dbReference>
<name>A0A9D2NL51_9FIRM</name>
<keyword evidence="2" id="KW-0812">Transmembrane</keyword>
<reference evidence="4" key="1">
    <citation type="journal article" date="2021" name="PeerJ">
        <title>Extensive microbial diversity within the chicken gut microbiome revealed by metagenomics and culture.</title>
        <authorList>
            <person name="Gilroy R."/>
            <person name="Ravi A."/>
            <person name="Getino M."/>
            <person name="Pursley I."/>
            <person name="Horton D.L."/>
            <person name="Alikhan N.F."/>
            <person name="Baker D."/>
            <person name="Gharbi K."/>
            <person name="Hall N."/>
            <person name="Watson M."/>
            <person name="Adriaenssens E.M."/>
            <person name="Foster-Nyarko E."/>
            <person name="Jarju S."/>
            <person name="Secka A."/>
            <person name="Antonio M."/>
            <person name="Oren A."/>
            <person name="Chaudhuri R.R."/>
            <person name="La Ragione R."/>
            <person name="Hildebrand F."/>
            <person name="Pallen M.J."/>
        </authorList>
    </citation>
    <scope>NUCLEOTIDE SEQUENCE</scope>
    <source>
        <strain evidence="4">ChiW19-954</strain>
    </source>
</reference>
<dbReference type="EMBL" id="DWWO01000044">
    <property type="protein sequence ID" value="HJC33709.1"/>
    <property type="molecule type" value="Genomic_DNA"/>
</dbReference>
<keyword evidence="2" id="KW-0472">Membrane</keyword>
<evidence type="ECO:0000313" key="5">
    <source>
        <dbReference type="Proteomes" id="UP000823890"/>
    </source>
</evidence>
<evidence type="ECO:0000313" key="4">
    <source>
        <dbReference type="EMBL" id="HJC33709.1"/>
    </source>
</evidence>
<sequence length="226" mass="26331">MRKWENMPPFLKNDRVKVYYDILKEHEKELRIKRKFDTFLAAFMLAVIWPVFLLIGLLIKLDSPGPVFFKQERVTQYGRKFQILKFRTMVQNAEKMGSQITKSHDSRLTRVGRVIRGCRIDELPQLVNVLLGDMSFVGTRPEVVKYVRAYTDEMKATLLLPAGITSEASISYKDEGEMMEGVDDVDDVYIHQVLPEKMEYNLEALRNYSLLGDLRTMVRTVFAVLR</sequence>
<comment type="similarity">
    <text evidence="1">Belongs to the bacterial sugar transferase family.</text>
</comment>
<organism evidence="4 5">
    <name type="scientific">Candidatus Mediterraneibacter faecipullorum</name>
    <dbReference type="NCBI Taxonomy" id="2838670"/>
    <lineage>
        <taxon>Bacteria</taxon>
        <taxon>Bacillati</taxon>
        <taxon>Bacillota</taxon>
        <taxon>Clostridia</taxon>
        <taxon>Lachnospirales</taxon>
        <taxon>Lachnospiraceae</taxon>
        <taxon>Mediterraneibacter</taxon>
    </lineage>
</organism>
<dbReference type="Proteomes" id="UP000823890">
    <property type="component" value="Unassembled WGS sequence"/>
</dbReference>
<protein>
    <submittedName>
        <fullName evidence="4">Sugar transferase</fullName>
    </submittedName>
</protein>
<evidence type="ECO:0000256" key="1">
    <source>
        <dbReference type="ARBA" id="ARBA00006464"/>
    </source>
</evidence>
<comment type="caution">
    <text evidence="4">The sequence shown here is derived from an EMBL/GenBank/DDBJ whole genome shotgun (WGS) entry which is preliminary data.</text>
</comment>
<evidence type="ECO:0000256" key="2">
    <source>
        <dbReference type="SAM" id="Phobius"/>
    </source>
</evidence>
<dbReference type="GO" id="GO:0016780">
    <property type="term" value="F:phosphotransferase activity, for other substituted phosphate groups"/>
    <property type="evidence" value="ECO:0007669"/>
    <property type="project" value="TreeGrafter"/>
</dbReference>
<keyword evidence="4" id="KW-0808">Transferase</keyword>
<dbReference type="InterPro" id="IPR003362">
    <property type="entry name" value="Bact_transf"/>
</dbReference>
<gene>
    <name evidence="4" type="ORF">H9758_03850</name>
</gene>
<proteinExistence type="inferred from homology"/>
<dbReference type="PANTHER" id="PTHR30576">
    <property type="entry name" value="COLANIC BIOSYNTHESIS UDP-GLUCOSE LIPID CARRIER TRANSFERASE"/>
    <property type="match status" value="1"/>
</dbReference>
<dbReference type="AlphaFoldDB" id="A0A9D2NL51"/>
<feature type="domain" description="Bacterial sugar transferase" evidence="3">
    <location>
        <begin position="33"/>
        <end position="225"/>
    </location>
</feature>
<feature type="transmembrane region" description="Helical" evidence="2">
    <location>
        <begin position="38"/>
        <end position="59"/>
    </location>
</feature>
<keyword evidence="2" id="KW-1133">Transmembrane helix</keyword>
<evidence type="ECO:0000259" key="3">
    <source>
        <dbReference type="Pfam" id="PF02397"/>
    </source>
</evidence>